<evidence type="ECO:0000313" key="2">
    <source>
        <dbReference type="EMBL" id="KAH1066539.1"/>
    </source>
</evidence>
<keyword evidence="3" id="KW-1185">Reference proteome</keyword>
<organism evidence="2 3">
    <name type="scientific">Gossypium stocksii</name>
    <dbReference type="NCBI Taxonomy" id="47602"/>
    <lineage>
        <taxon>Eukaryota</taxon>
        <taxon>Viridiplantae</taxon>
        <taxon>Streptophyta</taxon>
        <taxon>Embryophyta</taxon>
        <taxon>Tracheophyta</taxon>
        <taxon>Spermatophyta</taxon>
        <taxon>Magnoliopsida</taxon>
        <taxon>eudicotyledons</taxon>
        <taxon>Gunneridae</taxon>
        <taxon>Pentapetalae</taxon>
        <taxon>rosids</taxon>
        <taxon>malvids</taxon>
        <taxon>Malvales</taxon>
        <taxon>Malvaceae</taxon>
        <taxon>Malvoideae</taxon>
        <taxon>Gossypium</taxon>
    </lineage>
</organism>
<reference evidence="2 3" key="1">
    <citation type="journal article" date="2021" name="Plant Biotechnol. J.">
        <title>Multi-omics assisted identification of the key and species-specific regulatory components of drought-tolerant mechanisms in Gossypium stocksii.</title>
        <authorList>
            <person name="Yu D."/>
            <person name="Ke L."/>
            <person name="Zhang D."/>
            <person name="Wu Y."/>
            <person name="Sun Y."/>
            <person name="Mei J."/>
            <person name="Sun J."/>
            <person name="Sun Y."/>
        </authorList>
    </citation>
    <scope>NUCLEOTIDE SEQUENCE [LARGE SCALE GENOMIC DNA]</scope>
    <source>
        <strain evidence="3">cv. E1</strain>
        <tissue evidence="2">Leaf</tissue>
    </source>
</reference>
<evidence type="ECO:0000256" key="1">
    <source>
        <dbReference type="SAM" id="SignalP"/>
    </source>
</evidence>
<proteinExistence type="predicted"/>
<comment type="caution">
    <text evidence="2">The sequence shown here is derived from an EMBL/GenBank/DDBJ whole genome shotgun (WGS) entry which is preliminary data.</text>
</comment>
<dbReference type="EMBL" id="JAIQCV010000009">
    <property type="protein sequence ID" value="KAH1066539.1"/>
    <property type="molecule type" value="Genomic_DNA"/>
</dbReference>
<evidence type="ECO:0000313" key="3">
    <source>
        <dbReference type="Proteomes" id="UP000828251"/>
    </source>
</evidence>
<feature type="signal peptide" evidence="1">
    <location>
        <begin position="1"/>
        <end position="22"/>
    </location>
</feature>
<keyword evidence="1" id="KW-0732">Signal</keyword>
<sequence>MVHILHVFHIAVLYLLWHDDHGYNTKLPRCWNHFHCILWALESLHRIHSPSHGNPLNLSSWGESLLLLFASFFTLPMVKFAENSDVVEVELLDLPGGLDFVWIDSVTVW</sequence>
<accession>A0A9D3V2Q4</accession>
<name>A0A9D3V2Q4_9ROSI</name>
<gene>
    <name evidence="2" type="ORF">J1N35_031526</name>
</gene>
<protein>
    <recommendedName>
        <fullName evidence="4">Aminotransferase-like plant mobile domain-containing protein</fullName>
    </recommendedName>
</protein>
<feature type="chain" id="PRO_5038482224" description="Aminotransferase-like plant mobile domain-containing protein" evidence="1">
    <location>
        <begin position="23"/>
        <end position="109"/>
    </location>
</feature>
<dbReference type="Proteomes" id="UP000828251">
    <property type="component" value="Unassembled WGS sequence"/>
</dbReference>
<evidence type="ECO:0008006" key="4">
    <source>
        <dbReference type="Google" id="ProtNLM"/>
    </source>
</evidence>
<dbReference type="AlphaFoldDB" id="A0A9D3V2Q4"/>